<organism evidence="1 2">
    <name type="scientific">Opisthorchis viverrini</name>
    <name type="common">Southeast Asian liver fluke</name>
    <dbReference type="NCBI Taxonomy" id="6198"/>
    <lineage>
        <taxon>Eukaryota</taxon>
        <taxon>Metazoa</taxon>
        <taxon>Spiralia</taxon>
        <taxon>Lophotrochozoa</taxon>
        <taxon>Platyhelminthes</taxon>
        <taxon>Trematoda</taxon>
        <taxon>Digenea</taxon>
        <taxon>Opisthorchiida</taxon>
        <taxon>Opisthorchiata</taxon>
        <taxon>Opisthorchiidae</taxon>
        <taxon>Opisthorchis</taxon>
    </lineage>
</organism>
<evidence type="ECO:0000313" key="1">
    <source>
        <dbReference type="EMBL" id="KER18306.1"/>
    </source>
</evidence>
<name>A0A074YU26_OPIVI</name>
<dbReference type="AlphaFoldDB" id="A0A074YU26"/>
<sequence>EPTKAICRSRNKETCISSKKSRFESKEWSTATPNEKRIWLQHINNFG</sequence>
<keyword evidence="2" id="KW-1185">Reference proteome</keyword>
<dbReference type="CTD" id="20330312"/>
<feature type="non-terminal residue" evidence="1">
    <location>
        <position position="47"/>
    </location>
</feature>
<dbReference type="EMBL" id="KL603842">
    <property type="protein sequence ID" value="KER18306.1"/>
    <property type="molecule type" value="Genomic_DNA"/>
</dbReference>
<accession>A0A074YU26</accession>
<feature type="non-terminal residue" evidence="1">
    <location>
        <position position="1"/>
    </location>
</feature>
<protein>
    <submittedName>
        <fullName evidence="1">Uncharacterized protein</fullName>
    </submittedName>
</protein>
<gene>
    <name evidence="1" type="ORF">T265_16147</name>
</gene>
<evidence type="ECO:0000313" key="2">
    <source>
        <dbReference type="Proteomes" id="UP000054324"/>
    </source>
</evidence>
<dbReference type="Proteomes" id="UP000054324">
    <property type="component" value="Unassembled WGS sequence"/>
</dbReference>
<reference evidence="1 2" key="1">
    <citation type="submission" date="2013-11" db="EMBL/GenBank/DDBJ databases">
        <title>Opisthorchis viverrini - life in the bile duct.</title>
        <authorList>
            <person name="Young N.D."/>
            <person name="Nagarajan N."/>
            <person name="Lin S.J."/>
            <person name="Korhonen P.K."/>
            <person name="Jex A.R."/>
            <person name="Hall R.S."/>
            <person name="Safavi-Hemami H."/>
            <person name="Kaewkong W."/>
            <person name="Bertrand D."/>
            <person name="Gao S."/>
            <person name="Seet Q."/>
            <person name="Wongkham S."/>
            <person name="Teh B.T."/>
            <person name="Wongkham C."/>
            <person name="Intapan P.M."/>
            <person name="Maleewong W."/>
            <person name="Yang X."/>
            <person name="Hu M."/>
            <person name="Wang Z."/>
            <person name="Hofmann A."/>
            <person name="Sternberg P.W."/>
            <person name="Tan P."/>
            <person name="Wang J."/>
            <person name="Gasser R.B."/>
        </authorList>
    </citation>
    <scope>NUCLEOTIDE SEQUENCE [LARGE SCALE GENOMIC DNA]</scope>
</reference>
<dbReference type="GeneID" id="20330312"/>
<proteinExistence type="predicted"/>
<dbReference type="RefSeq" id="XP_009177947.1">
    <property type="nucleotide sequence ID" value="XM_009179683.1"/>
</dbReference>
<dbReference type="KEGG" id="ovi:T265_16147"/>